<proteinExistence type="predicted"/>
<dbReference type="EMBL" id="JBBNAF010000001">
    <property type="protein sequence ID" value="KAK9168604.1"/>
    <property type="molecule type" value="Genomic_DNA"/>
</dbReference>
<dbReference type="AlphaFoldDB" id="A0AAP0LI34"/>
<sequence length="126" mass="14200">MIVDNEELYEQEKPLSLKDIGMLIVLLRQLQDWNNRRQFTPHDDFHAQEAIDERFVSRHPQGVVGGGAGDGLKMERRSAPMEPIWGRDLGSGGVEGRVEFVRSGELKEGRVELICSLGELKEGRVS</sequence>
<organism evidence="1 2">
    <name type="scientific">Stephania yunnanensis</name>
    <dbReference type="NCBI Taxonomy" id="152371"/>
    <lineage>
        <taxon>Eukaryota</taxon>
        <taxon>Viridiplantae</taxon>
        <taxon>Streptophyta</taxon>
        <taxon>Embryophyta</taxon>
        <taxon>Tracheophyta</taxon>
        <taxon>Spermatophyta</taxon>
        <taxon>Magnoliopsida</taxon>
        <taxon>Ranunculales</taxon>
        <taxon>Menispermaceae</taxon>
        <taxon>Menispermoideae</taxon>
        <taxon>Cissampelideae</taxon>
        <taxon>Stephania</taxon>
    </lineage>
</organism>
<gene>
    <name evidence="1" type="ORF">Syun_000744</name>
</gene>
<protein>
    <submittedName>
        <fullName evidence="1">Uncharacterized protein</fullName>
    </submittedName>
</protein>
<dbReference type="Proteomes" id="UP001420932">
    <property type="component" value="Unassembled WGS sequence"/>
</dbReference>
<reference evidence="1 2" key="1">
    <citation type="submission" date="2024-01" db="EMBL/GenBank/DDBJ databases">
        <title>Genome assemblies of Stephania.</title>
        <authorList>
            <person name="Yang L."/>
        </authorList>
    </citation>
    <scope>NUCLEOTIDE SEQUENCE [LARGE SCALE GENOMIC DNA]</scope>
    <source>
        <strain evidence="1">YNDBR</strain>
        <tissue evidence="1">Leaf</tissue>
    </source>
</reference>
<name>A0AAP0LI34_9MAGN</name>
<keyword evidence="2" id="KW-1185">Reference proteome</keyword>
<evidence type="ECO:0000313" key="1">
    <source>
        <dbReference type="EMBL" id="KAK9168604.1"/>
    </source>
</evidence>
<comment type="caution">
    <text evidence="1">The sequence shown here is derived from an EMBL/GenBank/DDBJ whole genome shotgun (WGS) entry which is preliminary data.</text>
</comment>
<evidence type="ECO:0000313" key="2">
    <source>
        <dbReference type="Proteomes" id="UP001420932"/>
    </source>
</evidence>
<accession>A0AAP0LI34</accession>